<keyword evidence="2 5" id="KW-0812">Transmembrane</keyword>
<dbReference type="SUPFAM" id="SSF56300">
    <property type="entry name" value="Metallo-dependent phosphatases"/>
    <property type="match status" value="1"/>
</dbReference>
<dbReference type="PANTHER" id="PTHR13315:SF4">
    <property type="entry name" value="METALLOPHOSPHOESTERASE, ISOFORM E"/>
    <property type="match status" value="1"/>
</dbReference>
<evidence type="ECO:0000313" key="8">
    <source>
        <dbReference type="Proteomes" id="UP000000267"/>
    </source>
</evidence>
<proteinExistence type="predicted"/>
<keyword evidence="3 5" id="KW-1133">Transmembrane helix</keyword>
<dbReference type="HOGENOM" id="CLU_011607_0_0_1"/>
<dbReference type="PhylomeDB" id="A7TMS6"/>
<dbReference type="OrthoDB" id="5977743at2759"/>
<keyword evidence="4 5" id="KW-0472">Membrane</keyword>
<dbReference type="InterPro" id="IPR004843">
    <property type="entry name" value="Calcineurin-like_PHP"/>
</dbReference>
<evidence type="ECO:0000259" key="6">
    <source>
        <dbReference type="Pfam" id="PF00149"/>
    </source>
</evidence>
<dbReference type="GO" id="GO:0006506">
    <property type="term" value="P:GPI anchor biosynthetic process"/>
    <property type="evidence" value="ECO:0007669"/>
    <property type="project" value="EnsemblFungi"/>
</dbReference>
<feature type="transmembrane region" description="Helical" evidence="5">
    <location>
        <begin position="400"/>
        <end position="418"/>
    </location>
</feature>
<accession>A7TMS6</accession>
<dbReference type="KEGG" id="vpo:Kpol_1030p6"/>
<feature type="transmembrane region" description="Helical" evidence="5">
    <location>
        <begin position="50"/>
        <end position="69"/>
    </location>
</feature>
<reference evidence="7 8" key="1">
    <citation type="journal article" date="2007" name="Proc. Natl. Acad. Sci. U.S.A.">
        <title>Independent sorting-out of thousands of duplicated gene pairs in two yeast species descended from a whole-genome duplication.</title>
        <authorList>
            <person name="Scannell D.R."/>
            <person name="Frank A.C."/>
            <person name="Conant G.C."/>
            <person name="Byrne K.P."/>
            <person name="Woolfit M."/>
            <person name="Wolfe K.H."/>
        </authorList>
    </citation>
    <scope>NUCLEOTIDE SEQUENCE [LARGE SCALE GENOMIC DNA]</scope>
    <source>
        <strain evidence="8">ATCC 22028 / DSM 70294 / BCRC 21397 / CBS 2163 / NBRC 10782 / NRRL Y-8283 / UCD 57-17</strain>
    </source>
</reference>
<gene>
    <name evidence="7" type="ORF">Kpol_1030p6</name>
</gene>
<dbReference type="GO" id="GO:0006281">
    <property type="term" value="P:DNA repair"/>
    <property type="evidence" value="ECO:0007669"/>
    <property type="project" value="EnsemblFungi"/>
</dbReference>
<evidence type="ECO:0000313" key="7">
    <source>
        <dbReference type="EMBL" id="EDO16398.1"/>
    </source>
</evidence>
<dbReference type="EMBL" id="DS480425">
    <property type="protein sequence ID" value="EDO16398.1"/>
    <property type="molecule type" value="Genomic_DNA"/>
</dbReference>
<evidence type="ECO:0000256" key="4">
    <source>
        <dbReference type="ARBA" id="ARBA00023136"/>
    </source>
</evidence>
<dbReference type="RefSeq" id="XP_001644256.1">
    <property type="nucleotide sequence ID" value="XM_001644206.1"/>
</dbReference>
<dbReference type="PANTHER" id="PTHR13315">
    <property type="entry name" value="METALLO PHOSPHOESTERASE RELATED"/>
    <property type="match status" value="1"/>
</dbReference>
<dbReference type="AlphaFoldDB" id="A7TMS6"/>
<dbReference type="GO" id="GO:0016787">
    <property type="term" value="F:hydrolase activity"/>
    <property type="evidence" value="ECO:0007669"/>
    <property type="project" value="InterPro"/>
</dbReference>
<sequence length="493" mass="57066">MSYRTRSKNFLAKAEGSNGEIQDGDNEEKYDSSSELRHSSFRFQGSKVPIYWRYIVLLSLLWVFVVHYYERVVVKRSMNVCQWKKWEQWSEGDERHRVALFADPQIMDNHSYPGRPAIVNHVTRLILDNYHKRDWKFVQYHLDPDTNFFLGDLFDGGRYWDDDYWHKEYIRFNSIFPKKPMRRTVMSLPGNHDIGFGDTIIESSLKRFSTYFGETSNYLNAGNHTFVLLDTISLSDKQNVNISNVPKQFLEDFASVEHEYPRILLSHVPLYRNPEQQKCGSLRESNKPFPLMKGIQYQTVIDQEISQEVLTKVQPSILFSGDDHDYCHITHSYLANGESKVAEEITVKSCAMNMGISRPAIQLLSLHNPSPAKGAVDTATAKTYQTNICYMPDPYKAMKAYVFTLIITVILSISIYFFPAMFNKKVVLQMEKKFKKPYVALPLPVSTSLDPSSWLVTSAYYVNENSSILGFLIHAIIMTLSILSIFTFYYSTV</sequence>
<dbReference type="InParanoid" id="A7TMS6"/>
<organism evidence="8">
    <name type="scientific">Vanderwaltozyma polyspora (strain ATCC 22028 / DSM 70294 / BCRC 21397 / CBS 2163 / NBRC 10782 / NRRL Y-8283 / UCD 57-17)</name>
    <name type="common">Kluyveromyces polysporus</name>
    <dbReference type="NCBI Taxonomy" id="436907"/>
    <lineage>
        <taxon>Eukaryota</taxon>
        <taxon>Fungi</taxon>
        <taxon>Dikarya</taxon>
        <taxon>Ascomycota</taxon>
        <taxon>Saccharomycotina</taxon>
        <taxon>Saccharomycetes</taxon>
        <taxon>Saccharomycetales</taxon>
        <taxon>Saccharomycetaceae</taxon>
        <taxon>Vanderwaltozyma</taxon>
    </lineage>
</organism>
<dbReference type="CDD" id="cd08163">
    <property type="entry name" value="MPP_Cdc1"/>
    <property type="match status" value="1"/>
</dbReference>
<dbReference type="GO" id="GO:0016020">
    <property type="term" value="C:membrane"/>
    <property type="evidence" value="ECO:0007669"/>
    <property type="project" value="UniProtKB-SubCell"/>
</dbReference>
<dbReference type="FunFam" id="3.60.21.10:FF:000093">
    <property type="entry name" value="Cell division cycle-related protein"/>
    <property type="match status" value="1"/>
</dbReference>
<dbReference type="eggNOG" id="KOG3662">
    <property type="taxonomic scope" value="Eukaryota"/>
</dbReference>
<name>A7TMS6_VANPO</name>
<evidence type="ECO:0000256" key="1">
    <source>
        <dbReference type="ARBA" id="ARBA00004141"/>
    </source>
</evidence>
<dbReference type="FunCoup" id="A7TMS6">
    <property type="interactions" value="547"/>
</dbReference>
<evidence type="ECO:0000256" key="2">
    <source>
        <dbReference type="ARBA" id="ARBA00022692"/>
    </source>
</evidence>
<dbReference type="STRING" id="436907.A7TMS6"/>
<feature type="transmembrane region" description="Helical" evidence="5">
    <location>
        <begin position="468"/>
        <end position="490"/>
    </location>
</feature>
<dbReference type="GO" id="GO:0005783">
    <property type="term" value="C:endoplasmic reticulum"/>
    <property type="evidence" value="ECO:0007669"/>
    <property type="project" value="EnsemblFungi"/>
</dbReference>
<protein>
    <recommendedName>
        <fullName evidence="6">Calcineurin-like phosphoesterase domain-containing protein</fullName>
    </recommendedName>
</protein>
<feature type="domain" description="Calcineurin-like phosphoesterase" evidence="6">
    <location>
        <begin position="135"/>
        <end position="325"/>
    </location>
</feature>
<evidence type="ECO:0000256" key="3">
    <source>
        <dbReference type="ARBA" id="ARBA00022989"/>
    </source>
</evidence>
<dbReference type="InterPro" id="IPR029052">
    <property type="entry name" value="Metallo-depent_PP-like"/>
</dbReference>
<dbReference type="OMA" id="MARHIEY"/>
<dbReference type="GeneID" id="5544560"/>
<dbReference type="Proteomes" id="UP000000267">
    <property type="component" value="Unassembled WGS sequence"/>
</dbReference>
<comment type="subcellular location">
    <subcellularLocation>
        <location evidence="1">Membrane</location>
        <topology evidence="1">Multi-pass membrane protein</topology>
    </subcellularLocation>
</comment>
<keyword evidence="8" id="KW-1185">Reference proteome</keyword>
<dbReference type="Gene3D" id="3.60.21.10">
    <property type="match status" value="1"/>
</dbReference>
<dbReference type="InterPro" id="IPR033308">
    <property type="entry name" value="PGAP5/Cdc1/Ted1"/>
</dbReference>
<dbReference type="Pfam" id="PF00149">
    <property type="entry name" value="Metallophos"/>
    <property type="match status" value="1"/>
</dbReference>
<dbReference type="InterPro" id="IPR041834">
    <property type="entry name" value="MPP_Cdc1"/>
</dbReference>
<evidence type="ECO:0000256" key="5">
    <source>
        <dbReference type="SAM" id="Phobius"/>
    </source>
</evidence>